<dbReference type="EMBL" id="VRZA01000001">
    <property type="protein sequence ID" value="TXS96792.1"/>
    <property type="molecule type" value="Genomic_DNA"/>
</dbReference>
<dbReference type="Gene3D" id="3.20.20.140">
    <property type="entry name" value="Metal-dependent hydrolases"/>
    <property type="match status" value="1"/>
</dbReference>
<evidence type="ECO:0000313" key="2">
    <source>
        <dbReference type="Proteomes" id="UP000321039"/>
    </source>
</evidence>
<dbReference type="AlphaFoldDB" id="A0A5C9A9M2"/>
<dbReference type="Pfam" id="PF12228">
    <property type="entry name" value="DUF3604"/>
    <property type="match status" value="1"/>
</dbReference>
<name>A0A5C9A9M2_9GAMM</name>
<proteinExistence type="predicted"/>
<evidence type="ECO:0000313" key="1">
    <source>
        <dbReference type="EMBL" id="TXS96792.1"/>
    </source>
</evidence>
<reference evidence="1 2" key="1">
    <citation type="submission" date="2019-08" db="EMBL/GenBank/DDBJ databases">
        <title>Parahaliea maris sp. nov., isolated from the surface seawater.</title>
        <authorList>
            <person name="Liu Y."/>
        </authorList>
    </citation>
    <scope>NUCLEOTIDE SEQUENCE [LARGE SCALE GENOMIC DNA]</scope>
    <source>
        <strain evidence="1 2">HSLHS9</strain>
    </source>
</reference>
<dbReference type="Proteomes" id="UP000321039">
    <property type="component" value="Unassembled WGS sequence"/>
</dbReference>
<keyword evidence="2" id="KW-1185">Reference proteome</keyword>
<accession>A0A5C9A9M2</accession>
<organism evidence="1 2">
    <name type="scientific">Parahaliea maris</name>
    <dbReference type="NCBI Taxonomy" id="2716870"/>
    <lineage>
        <taxon>Bacteria</taxon>
        <taxon>Pseudomonadati</taxon>
        <taxon>Pseudomonadota</taxon>
        <taxon>Gammaproteobacteria</taxon>
        <taxon>Cellvibrionales</taxon>
        <taxon>Halieaceae</taxon>
        <taxon>Parahaliea</taxon>
    </lineage>
</organism>
<gene>
    <name evidence="1" type="ORF">FV139_02890</name>
</gene>
<dbReference type="InterPro" id="IPR022028">
    <property type="entry name" value="DUF3604"/>
</dbReference>
<protein>
    <submittedName>
        <fullName evidence="1">DUF3604 domain-containing protein</fullName>
    </submittedName>
</protein>
<sequence length="610" mass="68136">MSLNTYSAETGLLTDEIYSPPVRNQPDKFVYWGDTHVHTNLSGDAFSLGNESLSTEDAFRFASGEEVTSSSGQRVKLQRPLDFLAVSDHAEYLGVFALAKAESPALKQWSIGKRLIDVISNGNNNELLQEFAKVTLGGKPESRMPDELLSSIWEQVAKTSDAFNQPGKFTAFSAYEWTAMVTGDNLHRVVLFKDSAETVTGKLPLSALASPDPESLWSYLEAYEKSTGGEVLAIPHNGNLSNGRMFSPIRLNGTEIDAEYARKRARWEPVVEVTQMKGDSETHPYLSPDDPFANFERWWDKTNVGFTRPKEPWMLKYEYARSALREGLRHQNGVGSNPFKFGMIGSTDSHTSLSTTGEDNYFGKYAEGEPGPGRAEMITGGHYGNVWWLGASGLAAVWAEQNSRESLFESIKRREVYATTGTRITLRFFGGWYFEDDDISRSNYAQIGYEKGVPMGGDLVAPDPGQELQSPRFLVMALKDPDGANLDRVQIVKGWSKGGETYEKIYDVALSDERIIDPLTQEAPVVGSTVDLKRARYTNSIGAVQLMAVWEDPEFNAEDSAFYYVRVLEIPTPRWTAYDSVFYNQPKKAGVPMVIQERAYSSPIWYKPPE</sequence>
<comment type="caution">
    <text evidence="1">The sequence shown here is derived from an EMBL/GenBank/DDBJ whole genome shotgun (WGS) entry which is preliminary data.</text>
</comment>